<accession>A0A3A9Z6J9</accession>
<reference evidence="2 3" key="1">
    <citation type="journal article" date="2014" name="Int. J. Syst. Evol. Microbiol.">
        <title>Streptomyces hoynatensis sp. nov., isolated from deep marine sediment.</title>
        <authorList>
            <person name="Veyisoglu A."/>
            <person name="Sahin N."/>
        </authorList>
    </citation>
    <scope>NUCLEOTIDE SEQUENCE [LARGE SCALE GENOMIC DNA]</scope>
    <source>
        <strain evidence="2 3">KCTC 29097</strain>
    </source>
</reference>
<proteinExistence type="predicted"/>
<dbReference type="Pfam" id="PF07070">
    <property type="entry name" value="Spo0M"/>
    <property type="match status" value="1"/>
</dbReference>
<gene>
    <name evidence="2" type="ORF">D7294_09165</name>
</gene>
<dbReference type="AlphaFoldDB" id="A0A3A9Z6J9"/>
<evidence type="ECO:0000313" key="3">
    <source>
        <dbReference type="Proteomes" id="UP000272474"/>
    </source>
</evidence>
<dbReference type="EMBL" id="RBAL01000004">
    <property type="protein sequence ID" value="RKN43860.1"/>
    <property type="molecule type" value="Genomic_DNA"/>
</dbReference>
<dbReference type="RefSeq" id="WP_120677468.1">
    <property type="nucleotide sequence ID" value="NZ_RBAL01000004.1"/>
</dbReference>
<feature type="compositionally biased region" description="Basic and acidic residues" evidence="1">
    <location>
        <begin position="266"/>
        <end position="279"/>
    </location>
</feature>
<protein>
    <submittedName>
        <fullName evidence="2">Sporulation protein</fullName>
    </submittedName>
</protein>
<organism evidence="2 3">
    <name type="scientific">Streptomyces hoynatensis</name>
    <dbReference type="NCBI Taxonomy" id="1141874"/>
    <lineage>
        <taxon>Bacteria</taxon>
        <taxon>Bacillati</taxon>
        <taxon>Actinomycetota</taxon>
        <taxon>Actinomycetes</taxon>
        <taxon>Kitasatosporales</taxon>
        <taxon>Streptomycetaceae</taxon>
        <taxon>Streptomyces</taxon>
    </lineage>
</organism>
<dbReference type="PANTHER" id="PTHR40053">
    <property type="entry name" value="SPORULATION-CONTROL PROTEIN SPO0M"/>
    <property type="match status" value="1"/>
</dbReference>
<comment type="caution">
    <text evidence="2">The sequence shown here is derived from an EMBL/GenBank/DDBJ whole genome shotgun (WGS) entry which is preliminary data.</text>
</comment>
<feature type="region of interest" description="Disordered" evidence="1">
    <location>
        <begin position="260"/>
        <end position="280"/>
    </location>
</feature>
<dbReference type="OrthoDB" id="3431481at2"/>
<evidence type="ECO:0000256" key="1">
    <source>
        <dbReference type="SAM" id="MobiDB-lite"/>
    </source>
</evidence>
<sequence length="309" mass="32645">MVFKRLLGAIGVGGPSVDTVLDGGAVQPGTALTGRVLVEGGTMDVEINGITLDFVARVEHEGQDTEGEGTVVFHRAQVGGGFRLAEGQQYAVPFSVPVPWETPITEVYGQPLGVVLGVRTELSVAGAVDKGDLDPLLVRPMPVQEAVLEAFGQLGFGFRSADLEYGRIRGTGQTLPFYQEIELTPAPQYAHAMNEIEVSFLASPAGLEVVLEADKRGGLLSSGHDVVNRFTVTHQDVGRTDFNGLVDSWVRQLAERHGGHGLFGGGHHEPHHHHDDHHSGIGGAVGGFAAGVIGGLVAGEIIEEIFDDD</sequence>
<keyword evidence="3" id="KW-1185">Reference proteome</keyword>
<dbReference type="Proteomes" id="UP000272474">
    <property type="component" value="Unassembled WGS sequence"/>
</dbReference>
<dbReference type="InterPro" id="IPR009776">
    <property type="entry name" value="Spore_0_M"/>
</dbReference>
<evidence type="ECO:0000313" key="2">
    <source>
        <dbReference type="EMBL" id="RKN43860.1"/>
    </source>
</evidence>
<dbReference type="PANTHER" id="PTHR40053:SF1">
    <property type="entry name" value="SPORULATION-CONTROL PROTEIN SPO0M"/>
    <property type="match status" value="1"/>
</dbReference>
<name>A0A3A9Z6J9_9ACTN</name>